<evidence type="ECO:0000256" key="1">
    <source>
        <dbReference type="SAM" id="SignalP"/>
    </source>
</evidence>
<dbReference type="SUPFAM" id="SSF49785">
    <property type="entry name" value="Galactose-binding domain-like"/>
    <property type="match status" value="1"/>
</dbReference>
<accession>A0A948RVZ8</accession>
<sequence>MHFLTRSLAFLALLLTVILPAADPALAQSAGKPELFDVWSEAVASGWMGDGEFGEKHVRLFEAWKEAPHSDSICIKVTYEPGPKKWAGIYWQNEPDNWGDEPGWDLAAAGYTRITFWAKGENGGEVVEFKAGGIAAPGKKHKDSFEVTARPRKIMLTNEWKQHTISLDQQNLSSVIGVFCWVANATSNPAGITFYLDDISYERETQESEDSP</sequence>
<comment type="caution">
    <text evidence="2">The sequence shown here is derived from an EMBL/GenBank/DDBJ whole genome shotgun (WGS) entry which is preliminary data.</text>
</comment>
<dbReference type="AlphaFoldDB" id="A0A948RVZ8"/>
<protein>
    <recommendedName>
        <fullName evidence="4">CBM11 domain-containing protein</fullName>
    </recommendedName>
</protein>
<evidence type="ECO:0000313" key="2">
    <source>
        <dbReference type="EMBL" id="MBU2689284.1"/>
    </source>
</evidence>
<reference evidence="2" key="1">
    <citation type="submission" date="2021-05" db="EMBL/GenBank/DDBJ databases">
        <title>Energy efficiency and biological interactions define the core microbiome of deep oligotrophic groundwater.</title>
        <authorList>
            <person name="Mehrshad M."/>
            <person name="Lopez-Fernandez M."/>
            <person name="Bell E."/>
            <person name="Bernier-Latmani R."/>
            <person name="Bertilsson S."/>
            <person name="Dopson M."/>
        </authorList>
    </citation>
    <scope>NUCLEOTIDE SEQUENCE</scope>
    <source>
        <strain evidence="2">Modern_marine.mb.64</strain>
    </source>
</reference>
<feature type="chain" id="PRO_5037842682" description="CBM11 domain-containing protein" evidence="1">
    <location>
        <begin position="22"/>
        <end position="212"/>
    </location>
</feature>
<name>A0A948RVZ8_UNCEI</name>
<dbReference type="EMBL" id="JAHJDP010000001">
    <property type="protein sequence ID" value="MBU2689284.1"/>
    <property type="molecule type" value="Genomic_DNA"/>
</dbReference>
<dbReference type="InterPro" id="IPR008979">
    <property type="entry name" value="Galactose-bd-like_sf"/>
</dbReference>
<feature type="signal peptide" evidence="1">
    <location>
        <begin position="1"/>
        <end position="21"/>
    </location>
</feature>
<evidence type="ECO:0008006" key="4">
    <source>
        <dbReference type="Google" id="ProtNLM"/>
    </source>
</evidence>
<dbReference type="Gene3D" id="2.60.120.430">
    <property type="entry name" value="Galactose-binding lectin"/>
    <property type="match status" value="1"/>
</dbReference>
<evidence type="ECO:0000313" key="3">
    <source>
        <dbReference type="Proteomes" id="UP000777784"/>
    </source>
</evidence>
<keyword evidence="1" id="KW-0732">Signal</keyword>
<proteinExistence type="predicted"/>
<gene>
    <name evidence="2" type="ORF">KJ970_00010</name>
</gene>
<dbReference type="Proteomes" id="UP000777784">
    <property type="component" value="Unassembled WGS sequence"/>
</dbReference>
<organism evidence="2 3">
    <name type="scientific">Eiseniibacteriota bacterium</name>
    <dbReference type="NCBI Taxonomy" id="2212470"/>
    <lineage>
        <taxon>Bacteria</taxon>
        <taxon>Candidatus Eiseniibacteriota</taxon>
    </lineage>
</organism>